<proteinExistence type="predicted"/>
<dbReference type="InterPro" id="IPR052159">
    <property type="entry name" value="Competence_DNA_uptake"/>
</dbReference>
<protein>
    <submittedName>
        <fullName evidence="3">MBL fold metallo-hydrolase</fullName>
    </submittedName>
</protein>
<keyword evidence="4" id="KW-1185">Reference proteome</keyword>
<dbReference type="EMBL" id="PDOE01000021">
    <property type="protein sequence ID" value="RKL65188.1"/>
    <property type="molecule type" value="Genomic_DNA"/>
</dbReference>
<dbReference type="AlphaFoldDB" id="A0A3A9K1Q7"/>
<dbReference type="OrthoDB" id="9761531at2"/>
<accession>A0A3A9K1Q7</accession>
<dbReference type="PANTHER" id="PTHR30619:SF7">
    <property type="entry name" value="BETA-LACTAMASE DOMAIN PROTEIN"/>
    <property type="match status" value="1"/>
</dbReference>
<evidence type="ECO:0000256" key="1">
    <source>
        <dbReference type="SAM" id="MobiDB-lite"/>
    </source>
</evidence>
<dbReference type="InterPro" id="IPR036866">
    <property type="entry name" value="RibonucZ/Hydroxyglut_hydro"/>
</dbReference>
<reference evidence="3 4" key="1">
    <citation type="submission" date="2017-10" db="EMBL/GenBank/DDBJ databases">
        <title>Bacillus sp. nov., a halophilic bacterium isolated from a Keqin Lake.</title>
        <authorList>
            <person name="Wang H."/>
        </authorList>
    </citation>
    <scope>NUCLEOTIDE SEQUENCE [LARGE SCALE GENOMIC DNA]</scope>
    <source>
        <strain evidence="3 4">KCTC 13187</strain>
    </source>
</reference>
<name>A0A3A9K1Q7_9BACI</name>
<dbReference type="GO" id="GO:0016787">
    <property type="term" value="F:hydrolase activity"/>
    <property type="evidence" value="ECO:0007669"/>
    <property type="project" value="UniProtKB-KW"/>
</dbReference>
<comment type="caution">
    <text evidence="3">The sequence shown here is derived from an EMBL/GenBank/DDBJ whole genome shotgun (WGS) entry which is preliminary data.</text>
</comment>
<dbReference type="Pfam" id="PF12836">
    <property type="entry name" value="HHH_3"/>
    <property type="match status" value="1"/>
</dbReference>
<dbReference type="SUPFAM" id="SSF56281">
    <property type="entry name" value="Metallo-hydrolase/oxidoreductase"/>
    <property type="match status" value="1"/>
</dbReference>
<dbReference type="Proteomes" id="UP000281498">
    <property type="component" value="Unassembled WGS sequence"/>
</dbReference>
<evidence type="ECO:0000313" key="4">
    <source>
        <dbReference type="Proteomes" id="UP000281498"/>
    </source>
</evidence>
<dbReference type="Gene3D" id="3.60.15.10">
    <property type="entry name" value="Ribonuclease Z/Hydroxyacylglutathione hydrolase-like"/>
    <property type="match status" value="1"/>
</dbReference>
<feature type="compositionally biased region" description="Low complexity" evidence="1">
    <location>
        <begin position="258"/>
        <end position="275"/>
    </location>
</feature>
<dbReference type="CDD" id="cd07731">
    <property type="entry name" value="ComA-like_MBL-fold"/>
    <property type="match status" value="1"/>
</dbReference>
<dbReference type="SUPFAM" id="SSF81585">
    <property type="entry name" value="PsbU/PolX domain-like"/>
    <property type="match status" value="1"/>
</dbReference>
<feature type="domain" description="Metallo-beta-lactamase" evidence="2">
    <location>
        <begin position="10"/>
        <end position="205"/>
    </location>
</feature>
<organism evidence="3 4">
    <name type="scientific">Salipaludibacillus neizhouensis</name>
    <dbReference type="NCBI Taxonomy" id="885475"/>
    <lineage>
        <taxon>Bacteria</taxon>
        <taxon>Bacillati</taxon>
        <taxon>Bacillota</taxon>
        <taxon>Bacilli</taxon>
        <taxon>Bacillales</taxon>
        <taxon>Bacillaceae</taxon>
    </lineage>
</organism>
<dbReference type="SMART" id="SM00849">
    <property type="entry name" value="Lactamase_B"/>
    <property type="match status" value="1"/>
</dbReference>
<dbReference type="Pfam" id="PF00753">
    <property type="entry name" value="Lactamase_B"/>
    <property type="match status" value="1"/>
</dbReference>
<dbReference type="InterPro" id="IPR001279">
    <property type="entry name" value="Metallo-B-lactamas"/>
</dbReference>
<feature type="region of interest" description="Disordered" evidence="1">
    <location>
        <begin position="246"/>
        <end position="296"/>
    </location>
</feature>
<dbReference type="PANTHER" id="PTHR30619">
    <property type="entry name" value="DNA INTERNALIZATION/COMPETENCE PROTEIN COMEC/REC2"/>
    <property type="match status" value="1"/>
</dbReference>
<evidence type="ECO:0000259" key="2">
    <source>
        <dbReference type="SMART" id="SM00849"/>
    </source>
</evidence>
<keyword evidence="3" id="KW-0378">Hydrolase</keyword>
<evidence type="ECO:0000313" key="3">
    <source>
        <dbReference type="EMBL" id="RKL65188.1"/>
    </source>
</evidence>
<gene>
    <name evidence="3" type="ORF">CR203_22220</name>
</gene>
<sequence>MKVHYIDVGQADATLIEYSYEGDDFRILIDTGNWDANNVVNYLESHEISHLDILIGTHPHADHIGQIDQVIANLDVEEVWLSGDTATSDIYQEVMDAIEDSNVEFHEPRAGEGYDIGPLGLEILNPDTLTGDLNEGSVSLRMDYGEVSFIFTGDAESQTENAMSQSGLHLEADILQLGHHGSNTATTDDFLNAVNPDVAIYSAGSDNQYGHPHDEVISRVTDKGIELYGTDVHGTVIVSTDGATYDVTTKKDGNITPASPSSGNYSGSSSSSNSSDDADSNDRNNGNDNDSATNTENCVDINSASTEEIESIIHFGPARAEELVHSRPFKSVDSLSKINGIGEARLADIKSEGLACVGGE</sequence>
<dbReference type="InterPro" id="IPR035681">
    <property type="entry name" value="ComA-like_MBL"/>
</dbReference>
<dbReference type="Gene3D" id="1.10.150.320">
    <property type="entry name" value="Photosystem II 12 kDa extrinsic protein"/>
    <property type="match status" value="1"/>
</dbReference>
<feature type="compositionally biased region" description="Low complexity" evidence="1">
    <location>
        <begin position="283"/>
        <end position="292"/>
    </location>
</feature>